<dbReference type="SUPFAM" id="SSF50692">
    <property type="entry name" value="ADC-like"/>
    <property type="match status" value="1"/>
</dbReference>
<reference evidence="7" key="1">
    <citation type="journal article" date="2019" name="Int. J. Syst. Evol. Microbiol.">
        <title>The Global Catalogue of Microorganisms (GCM) 10K type strain sequencing project: providing services to taxonomists for standard genome sequencing and annotation.</title>
        <authorList>
            <consortium name="The Broad Institute Genomics Platform"/>
            <consortium name="The Broad Institute Genome Sequencing Center for Infectious Disease"/>
            <person name="Wu L."/>
            <person name="Ma J."/>
        </authorList>
    </citation>
    <scope>NUCLEOTIDE SEQUENCE [LARGE SCALE GENOMIC DNA]</scope>
    <source>
        <strain evidence="7">JCM 14969</strain>
    </source>
</reference>
<dbReference type="Gene3D" id="3.40.50.740">
    <property type="match status" value="1"/>
</dbReference>
<keyword evidence="2" id="KW-0479">Metal-binding</keyword>
<dbReference type="InterPro" id="IPR006963">
    <property type="entry name" value="Mopterin_OxRdtase_4Fe-4S_dom"/>
</dbReference>
<dbReference type="PROSITE" id="PS51669">
    <property type="entry name" value="4FE4S_MOW_BIS_MGD"/>
    <property type="match status" value="1"/>
</dbReference>
<dbReference type="InterPro" id="IPR050612">
    <property type="entry name" value="Prok_Mopterin_Oxidored"/>
</dbReference>
<comment type="similarity">
    <text evidence="1">Belongs to the prokaryotic molybdopterin-containing oxidoreductase family.</text>
</comment>
<dbReference type="PANTHER" id="PTHR43742">
    <property type="entry name" value="TRIMETHYLAMINE-N-OXIDE REDUCTASE"/>
    <property type="match status" value="1"/>
</dbReference>
<evidence type="ECO:0000313" key="7">
    <source>
        <dbReference type="Proteomes" id="UP001500393"/>
    </source>
</evidence>
<organism evidence="6 7">
    <name type="scientific">Kribbella sancticallisti</name>
    <dbReference type="NCBI Taxonomy" id="460087"/>
    <lineage>
        <taxon>Bacteria</taxon>
        <taxon>Bacillati</taxon>
        <taxon>Actinomycetota</taxon>
        <taxon>Actinomycetes</taxon>
        <taxon>Propionibacteriales</taxon>
        <taxon>Kribbellaceae</taxon>
        <taxon>Kribbella</taxon>
    </lineage>
</organism>
<dbReference type="InterPro" id="IPR006657">
    <property type="entry name" value="MoPterin_dinucl-bd_dom"/>
</dbReference>
<dbReference type="Gene3D" id="2.40.40.20">
    <property type="match status" value="1"/>
</dbReference>
<keyword evidence="4" id="KW-0411">Iron-sulfur</keyword>
<dbReference type="Gene3D" id="3.40.228.10">
    <property type="entry name" value="Dimethylsulfoxide Reductase, domain 2"/>
    <property type="match status" value="1"/>
</dbReference>
<dbReference type="Gene3D" id="2.20.25.90">
    <property type="entry name" value="ADC-like domains"/>
    <property type="match status" value="1"/>
</dbReference>
<keyword evidence="3" id="KW-0408">Iron</keyword>
<dbReference type="SMART" id="SM00926">
    <property type="entry name" value="Molybdop_Fe4S4"/>
    <property type="match status" value="1"/>
</dbReference>
<dbReference type="PANTHER" id="PTHR43742:SF2">
    <property type="entry name" value="ASSIMILATORY NITRATE REDUCTASE CATALYTIC SUBUNIT"/>
    <property type="match status" value="1"/>
</dbReference>
<evidence type="ECO:0000259" key="5">
    <source>
        <dbReference type="PROSITE" id="PS51669"/>
    </source>
</evidence>
<feature type="domain" description="4Fe-4S Mo/W bis-MGD-type" evidence="5">
    <location>
        <begin position="3"/>
        <end position="59"/>
    </location>
</feature>
<name>A0ABP4Q228_9ACTN</name>
<dbReference type="Pfam" id="PF04879">
    <property type="entry name" value="Molybdop_Fe4S4"/>
    <property type="match status" value="1"/>
</dbReference>
<protein>
    <submittedName>
        <fullName evidence="6">Molybdopterin oxidoreductase family protein</fullName>
    </submittedName>
</protein>
<dbReference type="EMBL" id="BAAAOS010000045">
    <property type="protein sequence ID" value="GAA1596149.1"/>
    <property type="molecule type" value="Genomic_DNA"/>
</dbReference>
<dbReference type="InterPro" id="IPR009010">
    <property type="entry name" value="Asp_de-COase-like_dom_sf"/>
</dbReference>
<gene>
    <name evidence="6" type="ORF">GCM10009789_57620</name>
</gene>
<proteinExistence type="inferred from homology"/>
<evidence type="ECO:0000256" key="2">
    <source>
        <dbReference type="ARBA" id="ARBA00022723"/>
    </source>
</evidence>
<evidence type="ECO:0000256" key="4">
    <source>
        <dbReference type="ARBA" id="ARBA00023014"/>
    </source>
</evidence>
<dbReference type="Pfam" id="PF01568">
    <property type="entry name" value="Molydop_binding"/>
    <property type="match status" value="1"/>
</dbReference>
<dbReference type="RefSeq" id="WP_344219367.1">
    <property type="nucleotide sequence ID" value="NZ_BAAAOS010000045.1"/>
</dbReference>
<evidence type="ECO:0000256" key="3">
    <source>
        <dbReference type="ARBA" id="ARBA00023004"/>
    </source>
</evidence>
<sequence>MATTVRRTSCNLCEAICGVLVTVENGRVTDVRGDEADPLSRGHICPKAVALRDLQDDPDRLTQPVRRTATGWQEIGWDEAYTLVADRLREIQKEHGQNSVGVYLGNPNVHSLGAMTHMPTVVRLLKTRNRFSATSVDQLPHMLASHLLYGHQLMVPVADIDRTSYLLMLGANPLASNGSMMTAPGFGRRLKEVQRRGGRVVVIDPRRTESAAVADEHHFVRPGTDAAFLLALIHQVIADGHASVPSYVDGLGAVKEATREWTPERAAEVTGISADTIRRIAAEFAGADKAACYGRLGVSTQQFGAVCQWAVQVLNIITGNLDRPGGTMFPRPAVDTLRGIGKGHVGIWKSRVRELPEFGGELPASTIAEEILTPGDGQIRALVTIAGNPVLSTPNGRRLDEALGTLDFMVAVDPYINETTRHASVILPPTPPLERDHYDLAFHQLAVRNTARWNDAVLARPSESRHDWEIFRGLGLALLRGTGRSKKTVLASARLRLSPRRIVDLGLRIGPYRLSVRKLRKSVGGVDLGPLQPALPGALHTKTKRIDLAPPLILDDLPRAADTLLGGPPGDGLLLIGRRHLRSNNSWMHNSARLVKGKPRHQLLMNPDDLMSRSLTDGQLVQVSSAAGSIDVEVAASNDMMPGVVSLPHGFGHGRPGSRLSVANQVAGVSANDVTDGALTDLLAGTAVVNGVPVEVSAAATAQAGGGPELPRTTKAGVE</sequence>
<dbReference type="SUPFAM" id="SSF53706">
    <property type="entry name" value="Formate dehydrogenase/DMSO reductase, domains 1-3"/>
    <property type="match status" value="1"/>
</dbReference>
<evidence type="ECO:0000256" key="1">
    <source>
        <dbReference type="ARBA" id="ARBA00010312"/>
    </source>
</evidence>
<dbReference type="Pfam" id="PF00384">
    <property type="entry name" value="Molybdopterin"/>
    <property type="match status" value="1"/>
</dbReference>
<dbReference type="InterPro" id="IPR006656">
    <property type="entry name" value="Mopterin_OxRdtase"/>
</dbReference>
<accession>A0ABP4Q228</accession>
<evidence type="ECO:0000313" key="6">
    <source>
        <dbReference type="EMBL" id="GAA1596149.1"/>
    </source>
</evidence>
<dbReference type="Proteomes" id="UP001500393">
    <property type="component" value="Unassembled WGS sequence"/>
</dbReference>
<keyword evidence="7" id="KW-1185">Reference proteome</keyword>
<comment type="caution">
    <text evidence="6">The sequence shown here is derived from an EMBL/GenBank/DDBJ whole genome shotgun (WGS) entry which is preliminary data.</text>
</comment>